<name>A0ABN9VW36_9DINO</name>
<accession>A0ABN9VW36</accession>
<dbReference type="Proteomes" id="UP001189429">
    <property type="component" value="Unassembled WGS sequence"/>
</dbReference>
<proteinExistence type="predicted"/>
<evidence type="ECO:0000256" key="1">
    <source>
        <dbReference type="SAM" id="MobiDB-lite"/>
    </source>
</evidence>
<reference evidence="2" key="1">
    <citation type="submission" date="2023-10" db="EMBL/GenBank/DDBJ databases">
        <authorList>
            <person name="Chen Y."/>
            <person name="Shah S."/>
            <person name="Dougan E. K."/>
            <person name="Thang M."/>
            <person name="Chan C."/>
        </authorList>
    </citation>
    <scope>NUCLEOTIDE SEQUENCE [LARGE SCALE GENOMIC DNA]</scope>
</reference>
<keyword evidence="3" id="KW-1185">Reference proteome</keyword>
<feature type="region of interest" description="Disordered" evidence="1">
    <location>
        <begin position="223"/>
        <end position="242"/>
    </location>
</feature>
<organism evidence="2 3">
    <name type="scientific">Prorocentrum cordatum</name>
    <dbReference type="NCBI Taxonomy" id="2364126"/>
    <lineage>
        <taxon>Eukaryota</taxon>
        <taxon>Sar</taxon>
        <taxon>Alveolata</taxon>
        <taxon>Dinophyceae</taxon>
        <taxon>Prorocentrales</taxon>
        <taxon>Prorocentraceae</taxon>
        <taxon>Prorocentrum</taxon>
    </lineage>
</organism>
<protein>
    <submittedName>
        <fullName evidence="2">Uncharacterized protein</fullName>
    </submittedName>
</protein>
<evidence type="ECO:0000313" key="2">
    <source>
        <dbReference type="EMBL" id="CAK0876456.1"/>
    </source>
</evidence>
<feature type="compositionally biased region" description="Acidic residues" evidence="1">
    <location>
        <begin position="81"/>
        <end position="94"/>
    </location>
</feature>
<sequence>VPTPSWLDPGAGEKKKNEKRSPAAPKQTPKKAAKTESSVDSPESEVPPDEGSAGPVPSEDPAAEAPEDAAGNAPEAAAGEAPEEAAGETPEEAAGEAAGGEAAGEAGGETAGGETDAMKDAPGHAKGSFTLNGKKYDVGCKKRTGHMGISIRMAGESKWSQITQVRDNMWGDRCMDIMKCEGDRSVCTAMAANHVVHQVSVDKATSRSEGEASRGKILAKIGIGKGSKKATKKDKSAAQGGA</sequence>
<feature type="region of interest" description="Disordered" evidence="1">
    <location>
        <begin position="1"/>
        <end position="132"/>
    </location>
</feature>
<evidence type="ECO:0000313" key="3">
    <source>
        <dbReference type="Proteomes" id="UP001189429"/>
    </source>
</evidence>
<feature type="non-terminal residue" evidence="2">
    <location>
        <position position="1"/>
    </location>
</feature>
<feature type="compositionally biased region" description="Basic and acidic residues" evidence="1">
    <location>
        <begin position="11"/>
        <end position="21"/>
    </location>
</feature>
<gene>
    <name evidence="2" type="ORF">PCOR1329_LOCUS60817</name>
</gene>
<dbReference type="EMBL" id="CAUYUJ010017627">
    <property type="protein sequence ID" value="CAK0876456.1"/>
    <property type="molecule type" value="Genomic_DNA"/>
</dbReference>
<feature type="compositionally biased region" description="Low complexity" evidence="1">
    <location>
        <begin position="68"/>
        <end position="80"/>
    </location>
</feature>
<feature type="non-terminal residue" evidence="2">
    <location>
        <position position="242"/>
    </location>
</feature>
<comment type="caution">
    <text evidence="2">The sequence shown here is derived from an EMBL/GenBank/DDBJ whole genome shotgun (WGS) entry which is preliminary data.</text>
</comment>
<feature type="compositionally biased region" description="Gly residues" evidence="1">
    <location>
        <begin position="97"/>
        <end position="111"/>
    </location>
</feature>